<sequence>MQDNSVFMPATRTAGLQRLRNFQSNMGLAYAKRRNQDRGPGNHSAVSQLSPYIRRRLVTETEVIAAALAAHGPENAEKFVQEVLWRGYFKGWLERRPQVWANYVTGLNRDLDTLKSDAALQSKIIAAEAGETGIDCFDAWAKELTSTGYLHNHARMWFASIWIFTLGLPWRLGSDFFFRHLLDGDPASNTCSWRWVAGLHTRGKPYEARAWNISRFTGGRFSPREEEFASDIIGLMDEEPEGLPEVQPLRSVIAPQPNVPTAVILTEEDCSITTSDLALLDTRAVARLHASHLRSPRAVYAGVIDFETEALADTAARAGLETETLTAIEPINLANWAEAAGARQIAMPYVPVGPLADWMAQAQPILEERGITVTEWRRDWDALIWPHATAGFFKVKKQMPEILSAAGLT</sequence>
<organism evidence="5 6">
    <name type="scientific">Marivivens niveibacter</name>
    <dbReference type="NCBI Taxonomy" id="1930667"/>
    <lineage>
        <taxon>Bacteria</taxon>
        <taxon>Pseudomonadati</taxon>
        <taxon>Pseudomonadota</taxon>
        <taxon>Alphaproteobacteria</taxon>
        <taxon>Rhodobacterales</taxon>
        <taxon>Paracoccaceae</taxon>
        <taxon>Marivivens group</taxon>
        <taxon>Marivivens</taxon>
    </lineage>
</organism>
<gene>
    <name evidence="5" type="ORF">BVC71_13570</name>
</gene>
<evidence type="ECO:0000256" key="1">
    <source>
        <dbReference type="ARBA" id="ARBA00022630"/>
    </source>
</evidence>
<feature type="binding site" evidence="3">
    <location>
        <begin position="82"/>
        <end position="89"/>
    </location>
    <ligand>
        <name>FAD</name>
        <dbReference type="ChEBI" id="CHEBI:57692"/>
    </ligand>
</feature>
<evidence type="ECO:0000256" key="3">
    <source>
        <dbReference type="PIRSR" id="PIRSR602081-1"/>
    </source>
</evidence>
<dbReference type="Gene3D" id="1.10.579.10">
    <property type="entry name" value="DNA Cyclobutane Dipyrimidine Photolyase, subunit A, domain 3"/>
    <property type="match status" value="1"/>
</dbReference>
<dbReference type="OrthoDB" id="9772484at2"/>
<dbReference type="InterPro" id="IPR005101">
    <property type="entry name" value="Cryptochr/Photolyase_FAD-bd"/>
</dbReference>
<dbReference type="InterPro" id="IPR002081">
    <property type="entry name" value="Cryptochrome/DNA_photolyase_1"/>
</dbReference>
<accession>A0A251WX95</accession>
<dbReference type="InterPro" id="IPR036134">
    <property type="entry name" value="Crypto/Photolyase_FAD-like_sf"/>
</dbReference>
<dbReference type="SUPFAM" id="SSF48173">
    <property type="entry name" value="Cryptochrome/photolyase FAD-binding domain"/>
    <property type="match status" value="1"/>
</dbReference>
<dbReference type="PANTHER" id="PTHR11455:SF9">
    <property type="entry name" value="CRYPTOCHROME CIRCADIAN CLOCK 5 ISOFORM X1"/>
    <property type="match status" value="1"/>
</dbReference>
<feature type="domain" description="Cryptochrome/DNA photolyase FAD-binding" evidence="4">
    <location>
        <begin position="79"/>
        <end position="212"/>
    </location>
</feature>
<keyword evidence="2 3" id="KW-0274">FAD</keyword>
<dbReference type="GO" id="GO:0003904">
    <property type="term" value="F:deoxyribodipyrimidine photo-lyase activity"/>
    <property type="evidence" value="ECO:0007669"/>
    <property type="project" value="TreeGrafter"/>
</dbReference>
<dbReference type="AlphaFoldDB" id="A0A251WX95"/>
<evidence type="ECO:0000256" key="2">
    <source>
        <dbReference type="ARBA" id="ARBA00022827"/>
    </source>
</evidence>
<evidence type="ECO:0000313" key="5">
    <source>
        <dbReference type="EMBL" id="OUD08583.1"/>
    </source>
</evidence>
<evidence type="ECO:0000313" key="6">
    <source>
        <dbReference type="Proteomes" id="UP000194664"/>
    </source>
</evidence>
<keyword evidence="1 3" id="KW-0285">Flavoprotein</keyword>
<feature type="binding site" evidence="3">
    <location>
        <begin position="183"/>
        <end position="185"/>
    </location>
    <ligand>
        <name>FAD</name>
        <dbReference type="ChEBI" id="CHEBI:57692"/>
    </ligand>
</feature>
<dbReference type="EMBL" id="MSPP01000005">
    <property type="protein sequence ID" value="OUD08583.1"/>
    <property type="molecule type" value="Genomic_DNA"/>
</dbReference>
<dbReference type="Proteomes" id="UP000194664">
    <property type="component" value="Unassembled WGS sequence"/>
</dbReference>
<keyword evidence="5" id="KW-0456">Lyase</keyword>
<feature type="binding site" evidence="3">
    <location>
        <position position="30"/>
    </location>
    <ligand>
        <name>FAD</name>
        <dbReference type="ChEBI" id="CHEBI:57692"/>
    </ligand>
</feature>
<dbReference type="GO" id="GO:0003677">
    <property type="term" value="F:DNA binding"/>
    <property type="evidence" value="ECO:0007669"/>
    <property type="project" value="TreeGrafter"/>
</dbReference>
<dbReference type="PANTHER" id="PTHR11455">
    <property type="entry name" value="CRYPTOCHROME"/>
    <property type="match status" value="1"/>
</dbReference>
<comment type="caution">
    <text evidence="5">The sequence shown here is derived from an EMBL/GenBank/DDBJ whole genome shotgun (WGS) entry which is preliminary data.</text>
</comment>
<evidence type="ECO:0000259" key="4">
    <source>
        <dbReference type="Pfam" id="PF03441"/>
    </source>
</evidence>
<name>A0A251WX95_9RHOB</name>
<comment type="cofactor">
    <cofactor evidence="3">
        <name>FAD</name>
        <dbReference type="ChEBI" id="CHEBI:57692"/>
    </cofactor>
    <text evidence="3">Binds 1 FAD per subunit.</text>
</comment>
<dbReference type="Gene3D" id="1.25.40.80">
    <property type="match status" value="1"/>
</dbReference>
<dbReference type="Pfam" id="PF03441">
    <property type="entry name" value="FAD_binding_7"/>
    <property type="match status" value="1"/>
</dbReference>
<keyword evidence="6" id="KW-1185">Reference proteome</keyword>
<feature type="binding site" evidence="3">
    <location>
        <position position="79"/>
    </location>
    <ligand>
        <name>FAD</name>
        <dbReference type="ChEBI" id="CHEBI:57692"/>
    </ligand>
</feature>
<protein>
    <submittedName>
        <fullName evidence="5">Deoxyribodipyrimidine photolyase</fullName>
    </submittedName>
</protein>
<reference evidence="5 6" key="1">
    <citation type="submission" date="2016-12" db="EMBL/GenBank/DDBJ databases">
        <title>The draft genome sequence of HSLHS2.</title>
        <authorList>
            <person name="Hu D."/>
            <person name="Wang L."/>
            <person name="Shao Z."/>
        </authorList>
    </citation>
    <scope>NUCLEOTIDE SEQUENCE [LARGE SCALE GENOMIC DNA]</scope>
    <source>
        <strain evidence="5">MCCC 1A06712</strain>
    </source>
</reference>
<dbReference type="GO" id="GO:0071949">
    <property type="term" value="F:FAD binding"/>
    <property type="evidence" value="ECO:0007669"/>
    <property type="project" value="TreeGrafter"/>
</dbReference>
<proteinExistence type="predicted"/>